<dbReference type="KEGG" id="fat:DVK85_04470"/>
<dbReference type="CDD" id="cd00093">
    <property type="entry name" value="HTH_XRE"/>
    <property type="match status" value="1"/>
</dbReference>
<keyword evidence="1" id="KW-0238">DNA-binding</keyword>
<dbReference type="GO" id="GO:0005829">
    <property type="term" value="C:cytosol"/>
    <property type="evidence" value="ECO:0007669"/>
    <property type="project" value="TreeGrafter"/>
</dbReference>
<dbReference type="EMBL" id="CP031188">
    <property type="protein sequence ID" value="AXG73524.1"/>
    <property type="molecule type" value="Genomic_DNA"/>
</dbReference>
<dbReference type="AlphaFoldDB" id="A0A345HAB4"/>
<dbReference type="OrthoDB" id="2902336at2"/>
<dbReference type="InterPro" id="IPR001387">
    <property type="entry name" value="Cro/C1-type_HTH"/>
</dbReference>
<evidence type="ECO:0000313" key="3">
    <source>
        <dbReference type="EMBL" id="AXG73524.1"/>
    </source>
</evidence>
<feature type="domain" description="HTH cro/C1-type" evidence="2">
    <location>
        <begin position="15"/>
        <end position="69"/>
    </location>
</feature>
<evidence type="ECO:0000259" key="2">
    <source>
        <dbReference type="PROSITE" id="PS50943"/>
    </source>
</evidence>
<dbReference type="SMART" id="SM00530">
    <property type="entry name" value="HTH_XRE"/>
    <property type="match status" value="1"/>
</dbReference>
<dbReference type="InterPro" id="IPR050807">
    <property type="entry name" value="TransReg_Diox_bact_type"/>
</dbReference>
<organism evidence="3 4">
    <name type="scientific">Flavobacterium arcticum</name>
    <dbReference type="NCBI Taxonomy" id="1784713"/>
    <lineage>
        <taxon>Bacteria</taxon>
        <taxon>Pseudomonadati</taxon>
        <taxon>Bacteroidota</taxon>
        <taxon>Flavobacteriia</taxon>
        <taxon>Flavobacteriales</taxon>
        <taxon>Flavobacteriaceae</taxon>
        <taxon>Flavobacterium</taxon>
    </lineage>
</organism>
<dbReference type="SUPFAM" id="SSF47413">
    <property type="entry name" value="lambda repressor-like DNA-binding domains"/>
    <property type="match status" value="1"/>
</dbReference>
<evidence type="ECO:0000256" key="1">
    <source>
        <dbReference type="ARBA" id="ARBA00023125"/>
    </source>
</evidence>
<dbReference type="InterPro" id="IPR010982">
    <property type="entry name" value="Lambda_DNA-bd_dom_sf"/>
</dbReference>
<dbReference type="RefSeq" id="WP_114677285.1">
    <property type="nucleotide sequence ID" value="NZ_CP031188.1"/>
</dbReference>
<dbReference type="PANTHER" id="PTHR46797:SF1">
    <property type="entry name" value="METHYLPHOSPHONATE SYNTHASE"/>
    <property type="match status" value="1"/>
</dbReference>
<name>A0A345HAB4_9FLAO</name>
<dbReference type="GO" id="GO:0003700">
    <property type="term" value="F:DNA-binding transcription factor activity"/>
    <property type="evidence" value="ECO:0007669"/>
    <property type="project" value="TreeGrafter"/>
</dbReference>
<dbReference type="Pfam" id="PF01381">
    <property type="entry name" value="HTH_3"/>
    <property type="match status" value="1"/>
</dbReference>
<dbReference type="Gene3D" id="1.10.260.40">
    <property type="entry name" value="lambda repressor-like DNA-binding domains"/>
    <property type="match status" value="1"/>
</dbReference>
<dbReference type="Proteomes" id="UP000253951">
    <property type="component" value="Chromosome"/>
</dbReference>
<dbReference type="PANTHER" id="PTHR46797">
    <property type="entry name" value="HTH-TYPE TRANSCRIPTIONAL REGULATOR"/>
    <property type="match status" value="1"/>
</dbReference>
<gene>
    <name evidence="3" type="ORF">DVK85_04470</name>
</gene>
<sequence length="76" mass="8506">MDDKDQLQIAIGKRVKMLREEQGIAQQDLAAKCNIEKSNFSRLEAGGTNPTLYTLKRIADNLGITLCDIVNLEDKK</sequence>
<proteinExistence type="predicted"/>
<dbReference type="PROSITE" id="PS50943">
    <property type="entry name" value="HTH_CROC1"/>
    <property type="match status" value="1"/>
</dbReference>
<dbReference type="GO" id="GO:0003677">
    <property type="term" value="F:DNA binding"/>
    <property type="evidence" value="ECO:0007669"/>
    <property type="project" value="UniProtKB-KW"/>
</dbReference>
<protein>
    <submittedName>
        <fullName evidence="3">XRE family transcriptional regulator</fullName>
    </submittedName>
</protein>
<evidence type="ECO:0000313" key="4">
    <source>
        <dbReference type="Proteomes" id="UP000253951"/>
    </source>
</evidence>
<keyword evidence="4" id="KW-1185">Reference proteome</keyword>
<accession>A0A345HAB4</accession>
<reference evidence="3 4" key="1">
    <citation type="submission" date="2018-07" db="EMBL/GenBank/DDBJ databases">
        <title>Complete genome sequence of Flavobacterium arcticum type strain SM1502T.</title>
        <authorList>
            <person name="Li Y."/>
            <person name="Li D.-D."/>
        </authorList>
    </citation>
    <scope>NUCLEOTIDE SEQUENCE [LARGE SCALE GENOMIC DNA]</scope>
    <source>
        <strain evidence="3 4">SM1502</strain>
    </source>
</reference>